<sequence>PIYLVTGCGDLEPEMQDTMQDTRTVILKMDFDQRSSSRTSSVYTIKLSQYNTHLILAMPSGEVLTSNYKNFHNQDCPETLPCSIAQGLMNTEDKKVSLEIPLNTQMKIFAFLFQSEEDYSMSELFSGTPEVGYYGESRSFSIDTQTNNLSLGITLIHVPGTGTDTGGGTETDDTAAPIIEQVTAIESQTSDSTPEYTFRSTKAGSITYGDSCDSATIIAYIGNNTIVFNALSDGYYNDCTIKIIDSEGNESNTLTIPPFTVDTTVNDTTPPTASVTAATITTSGNAVVQSTETGTAYLVKTTVSVSNNFTSITGAADSQWNSVAISLANTDTNLPATGLADGTYKVYAVDAAYNLSSASSNSVTVVTDTTAPTASVTAATITTSGNAVVQSTETGTAYLVKTTVSVSNNFTSIT</sequence>
<evidence type="ECO:0000313" key="1">
    <source>
        <dbReference type="EMBL" id="SVC26691.1"/>
    </source>
</evidence>
<reference evidence="1" key="1">
    <citation type="submission" date="2018-05" db="EMBL/GenBank/DDBJ databases">
        <authorList>
            <person name="Lanie J.A."/>
            <person name="Ng W.-L."/>
            <person name="Kazmierczak K.M."/>
            <person name="Andrzejewski T.M."/>
            <person name="Davidsen T.M."/>
            <person name="Wayne K.J."/>
            <person name="Tettelin H."/>
            <person name="Glass J.I."/>
            <person name="Rusch D."/>
            <person name="Podicherti R."/>
            <person name="Tsui H.-C.T."/>
            <person name="Winkler M.E."/>
        </authorList>
    </citation>
    <scope>NUCLEOTIDE SEQUENCE</scope>
</reference>
<dbReference type="InterPro" id="IPR036322">
    <property type="entry name" value="WD40_repeat_dom_sf"/>
</dbReference>
<evidence type="ECO:0008006" key="2">
    <source>
        <dbReference type="Google" id="ProtNLM"/>
    </source>
</evidence>
<dbReference type="SUPFAM" id="SSF50978">
    <property type="entry name" value="WD40 repeat-like"/>
    <property type="match status" value="1"/>
</dbReference>
<organism evidence="1">
    <name type="scientific">marine metagenome</name>
    <dbReference type="NCBI Taxonomy" id="408172"/>
    <lineage>
        <taxon>unclassified sequences</taxon>
        <taxon>metagenomes</taxon>
        <taxon>ecological metagenomes</taxon>
    </lineage>
</organism>
<gene>
    <name evidence="1" type="ORF">METZ01_LOCUS279545</name>
</gene>
<feature type="non-terminal residue" evidence="1">
    <location>
        <position position="414"/>
    </location>
</feature>
<protein>
    <recommendedName>
        <fullName evidence="2">Bacterial Ig-like domain-containing protein</fullName>
    </recommendedName>
</protein>
<name>A0A382KVL8_9ZZZZ</name>
<accession>A0A382KVL8</accession>
<feature type="non-terminal residue" evidence="1">
    <location>
        <position position="1"/>
    </location>
</feature>
<proteinExistence type="predicted"/>
<dbReference type="EMBL" id="UINC01082165">
    <property type="protein sequence ID" value="SVC26691.1"/>
    <property type="molecule type" value="Genomic_DNA"/>
</dbReference>
<dbReference type="AlphaFoldDB" id="A0A382KVL8"/>